<dbReference type="Proteomes" id="UP000218288">
    <property type="component" value="Plasmid pMPPM04"/>
</dbReference>
<reference evidence="1 2" key="1">
    <citation type="journal article" date="2016" name="Genome Announc.">
        <title>Complete Genome Sequence of Methylobacterium populi P-1M, Isolated from Pink-Pigmented Household Biofilm.</title>
        <authorList>
            <person name="Morohoshi T."/>
            <person name="Ikeda T."/>
        </authorList>
    </citation>
    <scope>NUCLEOTIDE SEQUENCE [LARGE SCALE GENOMIC DNA]</scope>
    <source>
        <strain evidence="1 2">P-1M</strain>
        <plasmid evidence="2">Plasmid pmppm04 dna</plasmid>
    </source>
</reference>
<evidence type="ECO:0000313" key="1">
    <source>
        <dbReference type="EMBL" id="BAU94198.1"/>
    </source>
</evidence>
<accession>A0A169RKW4</accession>
<organism evidence="1 2">
    <name type="scientific">Methylorubrum populi</name>
    <dbReference type="NCBI Taxonomy" id="223967"/>
    <lineage>
        <taxon>Bacteria</taxon>
        <taxon>Pseudomonadati</taxon>
        <taxon>Pseudomonadota</taxon>
        <taxon>Alphaproteobacteria</taxon>
        <taxon>Hyphomicrobiales</taxon>
        <taxon>Methylobacteriaceae</taxon>
        <taxon>Methylorubrum</taxon>
    </lineage>
</organism>
<dbReference type="AlphaFoldDB" id="A0A169RKW4"/>
<geneLocation type="plasmid" evidence="2">
    <name>pmppm04 dna</name>
</geneLocation>
<evidence type="ECO:0000313" key="2">
    <source>
        <dbReference type="Proteomes" id="UP000218288"/>
    </source>
</evidence>
<dbReference type="RefSeq" id="WP_096488124.1">
    <property type="nucleotide sequence ID" value="NZ_AP014813.1"/>
</dbReference>
<sequence>MSIVPPDTLGEILIDKGFAPNDFVLDLNHSLTVPSKMELPAPWNLPSRLFRFPIEVSEAREEGRRIGLMHPLLGDHPFVQRVAAELGMELDPNGAPNAHGVSKQRTGLWWHAVDLVMAGKWRELLATRHFTTDRDIAGAVVYGLDFSPHDAAAGCGYISTVAAREIMCAIDSPEPGDRAAILRTFSRPTICRQDSGKEHWPINSGCAVDAEARAWGRILGIEAGWFKHDRAGFLTWTVAGRDRYEAGDAATFTERATGQVAFAF</sequence>
<gene>
    <name evidence="1" type="ORF">MPPM_5593</name>
</gene>
<proteinExistence type="predicted"/>
<keyword evidence="1" id="KW-0614">Plasmid</keyword>
<protein>
    <submittedName>
        <fullName evidence="1">Uncharacterized protein</fullName>
    </submittedName>
</protein>
<name>A0A169RKW4_9HYPH</name>
<dbReference type="EMBL" id="AP014813">
    <property type="protein sequence ID" value="BAU94198.1"/>
    <property type="molecule type" value="Genomic_DNA"/>
</dbReference>
<dbReference type="OrthoDB" id="7981047at2"/>